<dbReference type="PANTHER" id="PTHR24148:SF78">
    <property type="entry name" value="HETEROKARYON INCOMPATIBILITY DOMAIN-CONTAINING PROTEIN"/>
    <property type="match status" value="1"/>
</dbReference>
<evidence type="ECO:0000259" key="1">
    <source>
        <dbReference type="Pfam" id="PF06985"/>
    </source>
</evidence>
<sequence length="413" mass="47541">MPEFSFQDLDLDKDSIRLLQIEQGSRFDRISCSLFEAFLDPDQCPTYKALSYTWGGGENSRRILVNNHEFEITANLYSALWHIRRSDEDVLLWVDAICINQKNDREKGHQVNQMGRVYSAAEEVLVWLGPPSNGDTEELIQSIDWIDINVSKAKIGRNSADWASLCRHFMIQRLGSPGSHAYLAQRQALEELLKNRWFRRIWILQEVAMARSARIHCGSFSCPARTFGLMPLVMELGVNQSTQAVLDIMPRVRKNTWWSSRRDLQHLLKKFARSRATDPRDMIYALLSMSEDAHNPKQFFPSYEKTINQVCQDTACFIMFGEILDFSQSLPEFSLGELYPPTTEMVERTLRWALHQPFSQPGDHGSSAKRVAVLLADRLNQGQLETDDLLLSISWGALREKMEALLSHLQRPY</sequence>
<organism evidence="2 3">
    <name type="scientific">Fusarium albosuccineum</name>
    <dbReference type="NCBI Taxonomy" id="1237068"/>
    <lineage>
        <taxon>Eukaryota</taxon>
        <taxon>Fungi</taxon>
        <taxon>Dikarya</taxon>
        <taxon>Ascomycota</taxon>
        <taxon>Pezizomycotina</taxon>
        <taxon>Sordariomycetes</taxon>
        <taxon>Hypocreomycetidae</taxon>
        <taxon>Hypocreales</taxon>
        <taxon>Nectriaceae</taxon>
        <taxon>Fusarium</taxon>
        <taxon>Fusarium decemcellulare species complex</taxon>
    </lineage>
</organism>
<dbReference type="AlphaFoldDB" id="A0A8H4KHH1"/>
<evidence type="ECO:0000313" key="2">
    <source>
        <dbReference type="EMBL" id="KAF4449244.1"/>
    </source>
</evidence>
<dbReference type="EMBL" id="JAADYS010003227">
    <property type="protein sequence ID" value="KAF4449244.1"/>
    <property type="molecule type" value="Genomic_DNA"/>
</dbReference>
<accession>A0A8H4KHH1</accession>
<dbReference type="Proteomes" id="UP000554235">
    <property type="component" value="Unassembled WGS sequence"/>
</dbReference>
<dbReference type="InterPro" id="IPR010730">
    <property type="entry name" value="HET"/>
</dbReference>
<protein>
    <submittedName>
        <fullName evidence="2">HET-domain-containing</fullName>
    </submittedName>
</protein>
<feature type="domain" description="Heterokaryon incompatibility" evidence="1">
    <location>
        <begin position="47"/>
        <end position="206"/>
    </location>
</feature>
<dbReference type="OrthoDB" id="194358at2759"/>
<comment type="caution">
    <text evidence="2">The sequence shown here is derived from an EMBL/GenBank/DDBJ whole genome shotgun (WGS) entry which is preliminary data.</text>
</comment>
<proteinExistence type="predicted"/>
<reference evidence="2 3" key="1">
    <citation type="submission" date="2020-01" db="EMBL/GenBank/DDBJ databases">
        <title>Identification and distribution of gene clusters putatively required for synthesis of sphingolipid metabolism inhibitors in phylogenetically diverse species of the filamentous fungus Fusarium.</title>
        <authorList>
            <person name="Kim H.-S."/>
            <person name="Busman M."/>
            <person name="Brown D.W."/>
            <person name="Divon H."/>
            <person name="Uhlig S."/>
            <person name="Proctor R.H."/>
        </authorList>
    </citation>
    <scope>NUCLEOTIDE SEQUENCE [LARGE SCALE GENOMIC DNA]</scope>
    <source>
        <strain evidence="2 3">NRRL 20459</strain>
    </source>
</reference>
<dbReference type="Pfam" id="PF06985">
    <property type="entry name" value="HET"/>
    <property type="match status" value="1"/>
</dbReference>
<gene>
    <name evidence="2" type="ORF">FALBO_16695</name>
</gene>
<dbReference type="InterPro" id="IPR052895">
    <property type="entry name" value="HetReg/Transcr_Mod"/>
</dbReference>
<evidence type="ECO:0000313" key="3">
    <source>
        <dbReference type="Proteomes" id="UP000554235"/>
    </source>
</evidence>
<dbReference type="PANTHER" id="PTHR24148">
    <property type="entry name" value="ANKYRIN REPEAT DOMAIN-CONTAINING PROTEIN 39 HOMOLOG-RELATED"/>
    <property type="match status" value="1"/>
</dbReference>
<name>A0A8H4KHH1_9HYPO</name>
<keyword evidence="3" id="KW-1185">Reference proteome</keyword>